<keyword evidence="2" id="KW-1185">Reference proteome</keyword>
<dbReference type="Proteomes" id="UP000597761">
    <property type="component" value="Unassembled WGS sequence"/>
</dbReference>
<name>A0ABQ1P1D8_9MICC</name>
<proteinExistence type="predicted"/>
<dbReference type="RefSeq" id="WP_188667649.1">
    <property type="nucleotide sequence ID" value="NZ_BMJI01000006.1"/>
</dbReference>
<organism evidence="1 2">
    <name type="scientific">Tersicoccus solisilvae</name>
    <dbReference type="NCBI Taxonomy" id="1882339"/>
    <lineage>
        <taxon>Bacteria</taxon>
        <taxon>Bacillati</taxon>
        <taxon>Actinomycetota</taxon>
        <taxon>Actinomycetes</taxon>
        <taxon>Micrococcales</taxon>
        <taxon>Micrococcaceae</taxon>
        <taxon>Tersicoccus</taxon>
    </lineage>
</organism>
<evidence type="ECO:0000313" key="2">
    <source>
        <dbReference type="Proteomes" id="UP000597761"/>
    </source>
</evidence>
<comment type="caution">
    <text evidence="1">The sequence shown here is derived from an EMBL/GenBank/DDBJ whole genome shotgun (WGS) entry which is preliminary data.</text>
</comment>
<protein>
    <submittedName>
        <fullName evidence="1">Uncharacterized protein</fullName>
    </submittedName>
</protein>
<gene>
    <name evidence="1" type="ORF">GCM10011512_14300</name>
</gene>
<evidence type="ECO:0000313" key="1">
    <source>
        <dbReference type="EMBL" id="GGC88456.1"/>
    </source>
</evidence>
<dbReference type="EMBL" id="BMJI01000006">
    <property type="protein sequence ID" value="GGC88456.1"/>
    <property type="molecule type" value="Genomic_DNA"/>
</dbReference>
<reference evidence="2" key="1">
    <citation type="journal article" date="2019" name="Int. J. Syst. Evol. Microbiol.">
        <title>The Global Catalogue of Microorganisms (GCM) 10K type strain sequencing project: providing services to taxonomists for standard genome sequencing and annotation.</title>
        <authorList>
            <consortium name="The Broad Institute Genomics Platform"/>
            <consortium name="The Broad Institute Genome Sequencing Center for Infectious Disease"/>
            <person name="Wu L."/>
            <person name="Ma J."/>
        </authorList>
    </citation>
    <scope>NUCLEOTIDE SEQUENCE [LARGE SCALE GENOMIC DNA]</scope>
    <source>
        <strain evidence="2">CGMCC 1.15480</strain>
    </source>
</reference>
<accession>A0ABQ1P1D8</accession>
<sequence>MSAALLEPMEAPVPTVDEACTRCDADIPDGEGFAGLCAACLTDSCADCLAALAGDEGVADGRCHGCVDAAA</sequence>